<dbReference type="EMBL" id="MGAY01000047">
    <property type="protein sequence ID" value="OGK56117.1"/>
    <property type="molecule type" value="Genomic_DNA"/>
</dbReference>
<keyword evidence="2" id="KW-1015">Disulfide bond</keyword>
<dbReference type="Proteomes" id="UP000176376">
    <property type="component" value="Unassembled WGS sequence"/>
</dbReference>
<dbReference type="SMART" id="SM00560">
    <property type="entry name" value="LamGL"/>
    <property type="match status" value="1"/>
</dbReference>
<evidence type="ECO:0000256" key="2">
    <source>
        <dbReference type="ARBA" id="ARBA00023157"/>
    </source>
</evidence>
<keyword evidence="1" id="KW-0732">Signal</keyword>
<dbReference type="InterPro" id="IPR013320">
    <property type="entry name" value="ConA-like_dom_sf"/>
</dbReference>
<feature type="compositionally biased region" description="Polar residues" evidence="3">
    <location>
        <begin position="160"/>
        <end position="184"/>
    </location>
</feature>
<dbReference type="Gene3D" id="2.60.120.200">
    <property type="match status" value="1"/>
</dbReference>
<evidence type="ECO:0000259" key="4">
    <source>
        <dbReference type="SMART" id="SM00560"/>
    </source>
</evidence>
<feature type="region of interest" description="Disordered" evidence="3">
    <location>
        <begin position="160"/>
        <end position="186"/>
    </location>
</feature>
<sequence>MTGVKARGIFVILLCFVAFLNSFSTIYAADSWYNTSWQYRKKLIFDNSAQAENLTNFPVLVKLTSSRFDFTLAQSAGQDIRFTDSDGSTLLPYEIESYDSSSSTANIWVNVPQVNASSNTDYIYMYYGNSTAYDSQSASGVWESNYQLVYHMNDTSSAIADSTSNEKNASKRSTTEPNYTSSGQMHGAQSFDGINDRFTLSTSTGTGLDSTTMSISFWFKPTAKLGVVSWENGSNRCNIREEEGAGTGLQFETGGASRPFTTYPSLNSWHYVVATKDRSTASLYVDGTLADADPATTKCGAGVTLSVGQMGGAFKDAIDEFRISNVARSAAYILASYKSETDTFITSFDIGQAAESTNLSENKTNTTTTIEWTTTHGGTTQIEYGITTDYGSTTDAISISEGTNNNSTSITLPTCTDYHYRIKNITHAAVTSYGTDKTFNSGGCPVNSSDQPNVKPQIRKESTGGLVKPQGSQQTEQVVAAILEPNTLDFDANLYDHIPSSSSLQPEPGQGAVQSGSTRKTTKSNSLLIGNAKLMLMIGNSKYWQQGSIHELWLKDHFNQAKILPELQHKPSIIALSYTENNLINPGDLKHPFKEERLKLAFSTDGQYWVILPTSVVDKVNNTVAALDKIRGYYMIIGR</sequence>
<dbReference type="SUPFAM" id="SSF49899">
    <property type="entry name" value="Concanavalin A-like lectins/glucanases"/>
    <property type="match status" value="1"/>
</dbReference>
<name>A0A1F7JKI7_9BACT</name>
<comment type="caution">
    <text evidence="5">The sequence shown here is derived from an EMBL/GenBank/DDBJ whole genome shotgun (WGS) entry which is preliminary data.</text>
</comment>
<protein>
    <recommendedName>
        <fullName evidence="4">LamG-like jellyroll fold domain-containing protein</fullName>
    </recommendedName>
</protein>
<evidence type="ECO:0000256" key="1">
    <source>
        <dbReference type="ARBA" id="ARBA00022729"/>
    </source>
</evidence>
<dbReference type="InterPro" id="IPR006558">
    <property type="entry name" value="LamG-like"/>
</dbReference>
<proteinExistence type="predicted"/>
<dbReference type="Pfam" id="PF13385">
    <property type="entry name" value="Laminin_G_3"/>
    <property type="match status" value="1"/>
</dbReference>
<dbReference type="InterPro" id="IPR018765">
    <property type="entry name" value="DUF2341"/>
</dbReference>
<dbReference type="Pfam" id="PF10102">
    <property type="entry name" value="DUF2341"/>
    <property type="match status" value="1"/>
</dbReference>
<accession>A0A1F7JKI7</accession>
<evidence type="ECO:0000256" key="3">
    <source>
        <dbReference type="SAM" id="MobiDB-lite"/>
    </source>
</evidence>
<evidence type="ECO:0000313" key="5">
    <source>
        <dbReference type="EMBL" id="OGK56117.1"/>
    </source>
</evidence>
<feature type="domain" description="LamG-like jellyroll fold" evidence="4">
    <location>
        <begin position="211"/>
        <end position="331"/>
    </location>
</feature>
<organism evidence="5 6">
    <name type="scientific">Candidatus Roizmanbacteria bacterium RIFCSPLOWO2_02_FULL_38_10</name>
    <dbReference type="NCBI Taxonomy" id="1802074"/>
    <lineage>
        <taxon>Bacteria</taxon>
        <taxon>Candidatus Roizmaniibacteriota</taxon>
    </lineage>
</organism>
<feature type="region of interest" description="Disordered" evidence="3">
    <location>
        <begin position="497"/>
        <end position="522"/>
    </location>
</feature>
<evidence type="ECO:0000313" key="6">
    <source>
        <dbReference type="Proteomes" id="UP000176376"/>
    </source>
</evidence>
<feature type="compositionally biased region" description="Polar residues" evidence="3">
    <location>
        <begin position="512"/>
        <end position="522"/>
    </location>
</feature>
<dbReference type="AlphaFoldDB" id="A0A1F7JKI7"/>
<dbReference type="STRING" id="1802074.A3J15_01850"/>
<reference evidence="5 6" key="1">
    <citation type="journal article" date="2016" name="Nat. Commun.">
        <title>Thousands of microbial genomes shed light on interconnected biogeochemical processes in an aquifer system.</title>
        <authorList>
            <person name="Anantharaman K."/>
            <person name="Brown C.T."/>
            <person name="Hug L.A."/>
            <person name="Sharon I."/>
            <person name="Castelle C.J."/>
            <person name="Probst A.J."/>
            <person name="Thomas B.C."/>
            <person name="Singh A."/>
            <person name="Wilkins M.J."/>
            <person name="Karaoz U."/>
            <person name="Brodie E.L."/>
            <person name="Williams K.H."/>
            <person name="Hubbard S.S."/>
            <person name="Banfield J.F."/>
        </authorList>
    </citation>
    <scope>NUCLEOTIDE SEQUENCE [LARGE SCALE GENOMIC DNA]</scope>
</reference>
<gene>
    <name evidence="5" type="ORF">A3J15_01850</name>
</gene>